<dbReference type="SUPFAM" id="SSF53697">
    <property type="entry name" value="SIS domain"/>
    <property type="match status" value="1"/>
</dbReference>
<dbReference type="Pfam" id="PF01380">
    <property type="entry name" value="SIS"/>
    <property type="match status" value="1"/>
</dbReference>
<evidence type="ECO:0000256" key="3">
    <source>
        <dbReference type="ARBA" id="ARBA00016090"/>
    </source>
</evidence>
<evidence type="ECO:0000256" key="1">
    <source>
        <dbReference type="ARBA" id="ARBA00001031"/>
    </source>
</evidence>
<organism evidence="5 6">
    <name type="scientific">Jatrophihabitans telluris</name>
    <dbReference type="NCBI Taxonomy" id="2038343"/>
    <lineage>
        <taxon>Bacteria</taxon>
        <taxon>Bacillati</taxon>
        <taxon>Actinomycetota</taxon>
        <taxon>Actinomycetes</taxon>
        <taxon>Jatrophihabitantales</taxon>
        <taxon>Jatrophihabitantaceae</taxon>
        <taxon>Jatrophihabitans</taxon>
    </lineage>
</organism>
<dbReference type="Gene3D" id="3.40.50.10490">
    <property type="entry name" value="Glucose-6-phosphate isomerase like protein, domain 1"/>
    <property type="match status" value="2"/>
</dbReference>
<sequence>MEYNEAIEGQPTALAESRRHVLDQLATLDLTAWRAGTIGVASMGASSHAGHVFARQLIANGRRVQLVDAAELTGYGTGAQLADSYLVVTEGGRSRETIEAARAVAPLPRLALTNVPAAPIADVVDSVLSLGHGPDSRVYTIGFTATLQAFGLLAEALTGTGEDWDAVPALVETTLRDLHDRIGDVADRFAGLSSIDVVGSGASLSAVHETALMLREGPRIPASGYETYQYLHGPMECQTERTGCIFFGGEREIALAQYAARHDIPSLLITSHEVAEAPNLSVLRLPSLAAFSAAITQILPGQLLVGELTRRAGIDIDEFRYDQDDTKVGPPLAGEGH</sequence>
<evidence type="ECO:0000256" key="2">
    <source>
        <dbReference type="ARBA" id="ARBA00012916"/>
    </source>
</evidence>
<evidence type="ECO:0000259" key="4">
    <source>
        <dbReference type="Pfam" id="PF01380"/>
    </source>
</evidence>
<protein>
    <recommendedName>
        <fullName evidence="3">Glutamine--fructose-6-phosphate aminotransferase [isomerizing]</fullName>
        <ecNumber evidence="2">2.6.1.16</ecNumber>
    </recommendedName>
</protein>
<dbReference type="PANTHER" id="PTHR10937:SF0">
    <property type="entry name" value="GLUTAMINE--FRUCTOSE-6-PHOSPHATE TRANSAMINASE (ISOMERIZING)"/>
    <property type="match status" value="1"/>
</dbReference>
<name>A0ABY4QWJ4_9ACTN</name>
<gene>
    <name evidence="5" type="ORF">M6D93_15095</name>
</gene>
<accession>A0ABY4QWJ4</accession>
<dbReference type="InterPro" id="IPR001347">
    <property type="entry name" value="SIS_dom"/>
</dbReference>
<feature type="domain" description="SIS" evidence="4">
    <location>
        <begin position="194"/>
        <end position="308"/>
    </location>
</feature>
<reference evidence="5" key="1">
    <citation type="journal article" date="2018" name="Int. J. Syst. Evol. Microbiol.">
        <title>Jatrophihabitans telluris sp. nov., isolated from sediment soil of lava forest wetlands and the emended description of the genus Jatrophihabitans.</title>
        <authorList>
            <person name="Lee K.C."/>
            <person name="Suh M.K."/>
            <person name="Eom M.K."/>
            <person name="Kim K.K."/>
            <person name="Kim J.S."/>
            <person name="Kim D.S."/>
            <person name="Ko S.H."/>
            <person name="Shin Y.K."/>
            <person name="Lee J.S."/>
        </authorList>
    </citation>
    <scope>NUCLEOTIDE SEQUENCE</scope>
    <source>
        <strain evidence="5">N237</strain>
    </source>
</reference>
<dbReference type="EMBL" id="CP097332">
    <property type="protein sequence ID" value="UQX87617.1"/>
    <property type="molecule type" value="Genomic_DNA"/>
</dbReference>
<dbReference type="PANTHER" id="PTHR10937">
    <property type="entry name" value="GLUCOSAMINE--FRUCTOSE-6-PHOSPHATE AMINOTRANSFERASE, ISOMERIZING"/>
    <property type="match status" value="1"/>
</dbReference>
<evidence type="ECO:0000313" key="6">
    <source>
        <dbReference type="Proteomes" id="UP001056336"/>
    </source>
</evidence>
<keyword evidence="6" id="KW-1185">Reference proteome</keyword>
<dbReference type="RefSeq" id="WP_249770313.1">
    <property type="nucleotide sequence ID" value="NZ_CP097332.1"/>
</dbReference>
<reference evidence="5" key="2">
    <citation type="submission" date="2022-05" db="EMBL/GenBank/DDBJ databases">
        <authorList>
            <person name="Kim J.-S."/>
            <person name="Lee K."/>
            <person name="Suh M."/>
            <person name="Eom M."/>
            <person name="Kim J.-S."/>
            <person name="Kim D.-S."/>
            <person name="Ko S.-H."/>
            <person name="Shin Y."/>
            <person name="Lee J.-S."/>
        </authorList>
    </citation>
    <scope>NUCLEOTIDE SEQUENCE</scope>
    <source>
        <strain evidence="5">N237</strain>
    </source>
</reference>
<proteinExistence type="predicted"/>
<dbReference type="EC" id="2.6.1.16" evidence="2"/>
<dbReference type="InterPro" id="IPR046348">
    <property type="entry name" value="SIS_dom_sf"/>
</dbReference>
<comment type="catalytic activity">
    <reaction evidence="1">
        <text>D-fructose 6-phosphate + L-glutamine = D-glucosamine 6-phosphate + L-glutamate</text>
        <dbReference type="Rhea" id="RHEA:13237"/>
        <dbReference type="ChEBI" id="CHEBI:29985"/>
        <dbReference type="ChEBI" id="CHEBI:58359"/>
        <dbReference type="ChEBI" id="CHEBI:58725"/>
        <dbReference type="ChEBI" id="CHEBI:61527"/>
        <dbReference type="EC" id="2.6.1.16"/>
    </reaction>
</comment>
<dbReference type="Proteomes" id="UP001056336">
    <property type="component" value="Chromosome"/>
</dbReference>
<evidence type="ECO:0000313" key="5">
    <source>
        <dbReference type="EMBL" id="UQX87617.1"/>
    </source>
</evidence>